<reference evidence="1 2" key="1">
    <citation type="submission" date="2017-08" db="EMBL/GenBank/DDBJ databases">
        <title>Infants hospitalized years apart are colonized by the same room-sourced microbial strains.</title>
        <authorList>
            <person name="Brooks B."/>
            <person name="Olm M.R."/>
            <person name="Firek B.A."/>
            <person name="Baker R."/>
            <person name="Thomas B.C."/>
            <person name="Morowitz M.J."/>
            <person name="Banfield J.F."/>
        </authorList>
    </citation>
    <scope>NUCLEOTIDE SEQUENCE [LARGE SCALE GENOMIC DNA]</scope>
    <source>
        <strain evidence="1">S2_012_000_R2_81</strain>
    </source>
</reference>
<dbReference type="EMBL" id="QFOD01000002">
    <property type="protein sequence ID" value="PZP35828.1"/>
    <property type="molecule type" value="Genomic_DNA"/>
</dbReference>
<dbReference type="Proteomes" id="UP000249633">
    <property type="component" value="Unassembled WGS sequence"/>
</dbReference>
<sequence>MQRRRLLQLGLGAAVLVGVAGAGVALFRPGLAGARLTPASRLLMGRVAEVVLAGLLPGEEPARAQALQAQLQRVDEAVAALPAPLRAELSQALGLLATAPGRWALLGLRSDWPEAAAAELLACLEAQRLSTTGLRQQVYHALRDLHAIAFFTAPENWRLAGYPGPREI</sequence>
<evidence type="ECO:0000313" key="1">
    <source>
        <dbReference type="EMBL" id="PZP35828.1"/>
    </source>
</evidence>
<name>A0A2W5DYY8_9BURK</name>
<protein>
    <recommendedName>
        <fullName evidence="3">Twin-arginine translocation pathway signal protein</fullName>
    </recommendedName>
</protein>
<organism evidence="1 2">
    <name type="scientific">Roseateles depolymerans</name>
    <dbReference type="NCBI Taxonomy" id="76731"/>
    <lineage>
        <taxon>Bacteria</taxon>
        <taxon>Pseudomonadati</taxon>
        <taxon>Pseudomonadota</taxon>
        <taxon>Betaproteobacteria</taxon>
        <taxon>Burkholderiales</taxon>
        <taxon>Sphaerotilaceae</taxon>
        <taxon>Roseateles</taxon>
    </lineage>
</organism>
<comment type="caution">
    <text evidence="1">The sequence shown here is derived from an EMBL/GenBank/DDBJ whole genome shotgun (WGS) entry which is preliminary data.</text>
</comment>
<evidence type="ECO:0000313" key="2">
    <source>
        <dbReference type="Proteomes" id="UP000249633"/>
    </source>
</evidence>
<dbReference type="InterPro" id="IPR006311">
    <property type="entry name" value="TAT_signal"/>
</dbReference>
<dbReference type="AlphaFoldDB" id="A0A2W5DYY8"/>
<dbReference type="PROSITE" id="PS51318">
    <property type="entry name" value="TAT"/>
    <property type="match status" value="1"/>
</dbReference>
<gene>
    <name evidence="1" type="ORF">DI603_03415</name>
</gene>
<evidence type="ECO:0008006" key="3">
    <source>
        <dbReference type="Google" id="ProtNLM"/>
    </source>
</evidence>
<accession>A0A2W5DYY8</accession>
<proteinExistence type="predicted"/>